<dbReference type="InterPro" id="IPR027417">
    <property type="entry name" value="P-loop_NTPase"/>
</dbReference>
<dbReference type="SUPFAM" id="SSF54211">
    <property type="entry name" value="Ribosomal protein S5 domain 2-like"/>
    <property type="match status" value="1"/>
</dbReference>
<dbReference type="InterPro" id="IPR003593">
    <property type="entry name" value="AAA+_ATPase"/>
</dbReference>
<dbReference type="InterPro" id="IPR001208">
    <property type="entry name" value="MCM_dom"/>
</dbReference>
<feature type="domain" description="MCM C-terminal AAA(+) ATPase" evidence="4">
    <location>
        <begin position="298"/>
        <end position="396"/>
    </location>
</feature>
<reference evidence="5 6" key="2">
    <citation type="submission" date="2008-11" db="EMBL/GenBank/DDBJ databases">
        <authorList>
            <person name="Fulton L."/>
            <person name="Clifton S."/>
            <person name="Fulton B."/>
            <person name="Xu J."/>
            <person name="Minx P."/>
            <person name="Pepin K.H."/>
            <person name="Johnson M."/>
            <person name="Bhonagiri V."/>
            <person name="Nash W.E."/>
            <person name="Mardis E.R."/>
            <person name="Wilson R.K."/>
        </authorList>
    </citation>
    <scope>NUCLEOTIDE SEQUENCE [LARGE SCALE GENOMIC DNA]</scope>
    <source>
        <strain evidence="5 6">ATCC 43243</strain>
    </source>
</reference>
<dbReference type="InterPro" id="IPR000523">
    <property type="entry name" value="Mg_chelatse_chII-like_cat_dom"/>
</dbReference>
<keyword evidence="2" id="KW-0547">Nucleotide-binding</keyword>
<dbReference type="Pfam" id="PF13541">
    <property type="entry name" value="ChlI"/>
    <property type="match status" value="1"/>
</dbReference>
<dbReference type="InterPro" id="IPR045006">
    <property type="entry name" value="CHLI-like"/>
</dbReference>
<keyword evidence="3" id="KW-0067">ATP-binding</keyword>
<dbReference type="NCBIfam" id="TIGR00368">
    <property type="entry name" value="YifB family Mg chelatase-like AAA ATPase"/>
    <property type="match status" value="1"/>
</dbReference>
<dbReference type="EMBL" id="ABVQ01000036">
    <property type="protein sequence ID" value="EEC57030.1"/>
    <property type="molecule type" value="Genomic_DNA"/>
</dbReference>
<dbReference type="PANTHER" id="PTHR32039">
    <property type="entry name" value="MAGNESIUM-CHELATASE SUBUNIT CHLI"/>
    <property type="match status" value="1"/>
</dbReference>
<reference evidence="5 6" key="1">
    <citation type="submission" date="2008-11" db="EMBL/GenBank/DDBJ databases">
        <title>Draft genome sequence of Bacteroides pectinophilus (ATCC 43243).</title>
        <authorList>
            <person name="Sudarsanam P."/>
            <person name="Ley R."/>
            <person name="Guruge J."/>
            <person name="Turnbaugh P.J."/>
            <person name="Mahowald M."/>
            <person name="Liep D."/>
            <person name="Gordon J."/>
        </authorList>
    </citation>
    <scope>NUCLEOTIDE SEQUENCE [LARGE SCALE GENOMIC DNA]</scope>
    <source>
        <strain evidence="5 6">ATCC 43243</strain>
    </source>
</reference>
<dbReference type="InterPro" id="IPR004482">
    <property type="entry name" value="Mg_chelat-rel"/>
</dbReference>
<dbReference type="InterPro" id="IPR025158">
    <property type="entry name" value="Mg_chelat-rel_C"/>
</dbReference>
<dbReference type="Gene3D" id="3.40.50.300">
    <property type="entry name" value="P-loop containing nucleotide triphosphate hydrolases"/>
    <property type="match status" value="1"/>
</dbReference>
<gene>
    <name evidence="5" type="ORF">BACPEC_01518</name>
</gene>
<evidence type="ECO:0000256" key="2">
    <source>
        <dbReference type="ARBA" id="ARBA00022741"/>
    </source>
</evidence>
<dbReference type="InterPro" id="IPR014721">
    <property type="entry name" value="Ribsml_uS5_D2-typ_fold_subgr"/>
</dbReference>
<dbReference type="AlphaFoldDB" id="B7ATP6"/>
<dbReference type="HOGENOM" id="CLU_026145_1_0_9"/>
<dbReference type="Gene3D" id="3.30.230.10">
    <property type="match status" value="1"/>
</dbReference>
<dbReference type="SMART" id="SM00382">
    <property type="entry name" value="AAA"/>
    <property type="match status" value="1"/>
</dbReference>
<dbReference type="eggNOG" id="COG0606">
    <property type="taxonomic scope" value="Bacteria"/>
</dbReference>
<comment type="similarity">
    <text evidence="1">Belongs to the Mg-chelatase subunits D/I family. ComM subfamily.</text>
</comment>
<keyword evidence="6" id="KW-1185">Reference proteome</keyword>
<dbReference type="GO" id="GO:0005524">
    <property type="term" value="F:ATP binding"/>
    <property type="evidence" value="ECO:0007669"/>
    <property type="project" value="UniProtKB-KW"/>
</dbReference>
<evidence type="ECO:0000313" key="6">
    <source>
        <dbReference type="Proteomes" id="UP000003136"/>
    </source>
</evidence>
<evidence type="ECO:0000259" key="4">
    <source>
        <dbReference type="PROSITE" id="PS50051"/>
    </source>
</evidence>
<dbReference type="STRING" id="483218.BACPEC_01518"/>
<comment type="caution">
    <text evidence="5">The sequence shown here is derived from an EMBL/GenBank/DDBJ whole genome shotgun (WGS) entry which is preliminary data.</text>
</comment>
<dbReference type="InterPro" id="IPR020568">
    <property type="entry name" value="Ribosomal_Su5_D2-typ_SF"/>
</dbReference>
<accession>B7ATP6</accession>
<evidence type="ECO:0000313" key="5">
    <source>
        <dbReference type="EMBL" id="EEC57030.1"/>
    </source>
</evidence>
<evidence type="ECO:0000256" key="1">
    <source>
        <dbReference type="ARBA" id="ARBA00006354"/>
    </source>
</evidence>
<dbReference type="Pfam" id="PF13335">
    <property type="entry name" value="Mg_chelatase_C"/>
    <property type="match status" value="1"/>
</dbReference>
<dbReference type="PROSITE" id="PS50051">
    <property type="entry name" value="MCM_2"/>
    <property type="match status" value="1"/>
</dbReference>
<protein>
    <recommendedName>
        <fullName evidence="4">MCM C-terminal AAA(+) ATPase domain-containing protein</fullName>
    </recommendedName>
</protein>
<organism evidence="5 6">
    <name type="scientific">[Bacteroides] pectinophilus ATCC 43243</name>
    <dbReference type="NCBI Taxonomy" id="483218"/>
    <lineage>
        <taxon>Bacteria</taxon>
        <taxon>Bacillati</taxon>
        <taxon>Bacillota</taxon>
        <taxon>Clostridia</taxon>
        <taxon>Eubacteriales</taxon>
    </lineage>
</organism>
<dbReference type="GO" id="GO:0003677">
    <property type="term" value="F:DNA binding"/>
    <property type="evidence" value="ECO:0007669"/>
    <property type="project" value="InterPro"/>
</dbReference>
<sequence length="523" mass="56989">MEYGKKGVFLFSRILCGNVRGVVPDIVAVEVDVQNGLPGFDMGGILAAEVRESKERVRVALKNSGLNPRPRRVTVNISPANMPKQGTGYDLAIAVGTLCAEDMFDSTSVNDMMIMGELSLDGSVRAVRGILPCVLEARRRGLKRCIIPSDNMPECRVVDGIDILGADSLKAVIDYLSGDYTALHKGEYVPYNSTAAEAGYDDYSDVCGQEAAVRASLIAAAGMHNILYMGAPGSGKTMMARRIAGILPGLTEEESLEVTQIYSIAGLLDSSEGLITQPPYRSPHHTITTVGLIGGGSRLSPGEITLAGHGVLFLDELTEFRSATLDAMRQPLEDGEVVIVRNSGTYRFPARFMLVAAMNPCKCGFYPDRSRCTCTEAQILNYRARISRPLLDRFDMCVHVSPVRHEAITLNNNSRGRSDSGNVWRGHNCVMSSEDMRERVIQARQIQGQRGVLNSQLTAGELERYCGLGSEERELAGRIWDKMGLTARGYYRILRVARTIADLEGSSSVRCPHIGEAVAYRNG</sequence>
<proteinExistence type="inferred from homology"/>
<dbReference type="SUPFAM" id="SSF52540">
    <property type="entry name" value="P-loop containing nucleoside triphosphate hydrolases"/>
    <property type="match status" value="1"/>
</dbReference>
<dbReference type="Pfam" id="PF01078">
    <property type="entry name" value="Mg_chelatase"/>
    <property type="match status" value="1"/>
</dbReference>
<evidence type="ECO:0000256" key="3">
    <source>
        <dbReference type="ARBA" id="ARBA00022840"/>
    </source>
</evidence>
<dbReference type="PANTHER" id="PTHR32039:SF7">
    <property type="entry name" value="COMPETENCE PROTEIN COMM"/>
    <property type="match status" value="1"/>
</dbReference>
<name>B7ATP6_9FIRM</name>
<dbReference type="Proteomes" id="UP000003136">
    <property type="component" value="Unassembled WGS sequence"/>
</dbReference>